<evidence type="ECO:0000259" key="3">
    <source>
        <dbReference type="Pfam" id="PF13559"/>
    </source>
</evidence>
<dbReference type="Proteomes" id="UP000589626">
    <property type="component" value="Unassembled WGS sequence"/>
</dbReference>
<sequence>MTARRAGPLAVALVAAGVVVAVVLITWAASIGPREVLRGDGWQPESTSSATPQQGASASIAPDRSDDTERVPNNQGLLHVVALILNVAAVILAGVLVARLVRWARRARRERRTRLARQRALGAAEFDVIEPAVAVARDLLADADAQRDLLGGSTPRNAVVACWHRFEVTGAAAGMERHEWETSSEYTLRILDLVAADTAAVTRLAGLYREARFSTHELTEADRAAALAALDEIHRTIRAPARSSGARA</sequence>
<dbReference type="RefSeq" id="WP_183593138.1">
    <property type="nucleotide sequence ID" value="NZ_JACHWR010000002.1"/>
</dbReference>
<keyword evidence="2" id="KW-1133">Transmembrane helix</keyword>
<proteinExistence type="predicted"/>
<dbReference type="EMBL" id="JACHWR010000002">
    <property type="protein sequence ID" value="MBB3043264.1"/>
    <property type="molecule type" value="Genomic_DNA"/>
</dbReference>
<accession>A0A7W4Z1C6</accession>
<evidence type="ECO:0000313" key="4">
    <source>
        <dbReference type="EMBL" id="MBB3043264.1"/>
    </source>
</evidence>
<feature type="transmembrane region" description="Helical" evidence="2">
    <location>
        <begin position="77"/>
        <end position="101"/>
    </location>
</feature>
<name>A0A7W4Z1C6_9ACTN</name>
<keyword evidence="2" id="KW-0472">Membrane</keyword>
<evidence type="ECO:0000313" key="5">
    <source>
        <dbReference type="Proteomes" id="UP000589626"/>
    </source>
</evidence>
<keyword evidence="5" id="KW-1185">Reference proteome</keyword>
<keyword evidence="2" id="KW-0812">Transmembrane</keyword>
<feature type="domain" description="Protein-glutamine gamma-glutamyltransferase-like C-terminal" evidence="3">
    <location>
        <begin position="162"/>
        <end position="231"/>
    </location>
</feature>
<reference evidence="4 5" key="1">
    <citation type="submission" date="2020-08" db="EMBL/GenBank/DDBJ databases">
        <title>Sequencing the genomes of 1000 actinobacteria strains.</title>
        <authorList>
            <person name="Klenk H.-P."/>
        </authorList>
    </citation>
    <scope>NUCLEOTIDE SEQUENCE [LARGE SCALE GENOMIC DNA]</scope>
    <source>
        <strain evidence="4 5">DSM 105498</strain>
    </source>
</reference>
<evidence type="ECO:0000256" key="1">
    <source>
        <dbReference type="SAM" id="MobiDB-lite"/>
    </source>
</evidence>
<feature type="compositionally biased region" description="Polar residues" evidence="1">
    <location>
        <begin position="44"/>
        <end position="57"/>
    </location>
</feature>
<protein>
    <recommendedName>
        <fullName evidence="3">Protein-glutamine gamma-glutamyltransferase-like C-terminal domain-containing protein</fullName>
    </recommendedName>
</protein>
<dbReference type="AlphaFoldDB" id="A0A7W4Z1C6"/>
<feature type="region of interest" description="Disordered" evidence="1">
    <location>
        <begin position="39"/>
        <end position="71"/>
    </location>
</feature>
<comment type="caution">
    <text evidence="4">The sequence shown here is derived from an EMBL/GenBank/DDBJ whole genome shotgun (WGS) entry which is preliminary data.</text>
</comment>
<dbReference type="InterPro" id="IPR025403">
    <property type="entry name" value="TgpA-like_C"/>
</dbReference>
<organism evidence="4 5">
    <name type="scientific">Nocardioides soli</name>
    <dbReference type="NCBI Taxonomy" id="1036020"/>
    <lineage>
        <taxon>Bacteria</taxon>
        <taxon>Bacillati</taxon>
        <taxon>Actinomycetota</taxon>
        <taxon>Actinomycetes</taxon>
        <taxon>Propionibacteriales</taxon>
        <taxon>Nocardioidaceae</taxon>
        <taxon>Nocardioides</taxon>
    </lineage>
</organism>
<evidence type="ECO:0000256" key="2">
    <source>
        <dbReference type="SAM" id="Phobius"/>
    </source>
</evidence>
<gene>
    <name evidence="4" type="ORF">FHU40_003082</name>
</gene>
<dbReference type="Pfam" id="PF13559">
    <property type="entry name" value="DUF4129"/>
    <property type="match status" value="1"/>
</dbReference>